<keyword evidence="7 9" id="KW-0472">Membrane</keyword>
<feature type="transmembrane region" description="Helical" evidence="9">
    <location>
        <begin position="602"/>
        <end position="625"/>
    </location>
</feature>
<evidence type="ECO:0000256" key="2">
    <source>
        <dbReference type="ARBA" id="ARBA00009904"/>
    </source>
</evidence>
<dbReference type="GO" id="GO:0046961">
    <property type="term" value="F:proton-transporting ATPase activity, rotational mechanism"/>
    <property type="evidence" value="ECO:0007669"/>
    <property type="project" value="InterPro"/>
</dbReference>
<evidence type="ECO:0000313" key="11">
    <source>
        <dbReference type="Proteomes" id="UP000663499"/>
    </source>
</evidence>
<dbReference type="RefSeq" id="WP_207299669.1">
    <property type="nucleotide sequence ID" value="NZ_CP071444.1"/>
</dbReference>
<feature type="coiled-coil region" evidence="8">
    <location>
        <begin position="237"/>
        <end position="264"/>
    </location>
</feature>
<keyword evidence="4 9" id="KW-0812">Transmembrane</keyword>
<organism evidence="10 11">
    <name type="scientific">Alkalibacter rhizosphaerae</name>
    <dbReference type="NCBI Taxonomy" id="2815577"/>
    <lineage>
        <taxon>Bacteria</taxon>
        <taxon>Bacillati</taxon>
        <taxon>Bacillota</taxon>
        <taxon>Clostridia</taxon>
        <taxon>Eubacteriales</taxon>
        <taxon>Eubacteriaceae</taxon>
        <taxon>Alkalibacter</taxon>
    </lineage>
</organism>
<keyword evidence="8" id="KW-0175">Coiled coil</keyword>
<evidence type="ECO:0000256" key="8">
    <source>
        <dbReference type="SAM" id="Coils"/>
    </source>
</evidence>
<dbReference type="Proteomes" id="UP000663499">
    <property type="component" value="Chromosome"/>
</dbReference>
<dbReference type="GO" id="GO:0016471">
    <property type="term" value="C:vacuolar proton-transporting V-type ATPase complex"/>
    <property type="evidence" value="ECO:0007669"/>
    <property type="project" value="TreeGrafter"/>
</dbReference>
<accession>A0A974XEF1</accession>
<dbReference type="GO" id="GO:0007035">
    <property type="term" value="P:vacuolar acidification"/>
    <property type="evidence" value="ECO:0007669"/>
    <property type="project" value="TreeGrafter"/>
</dbReference>
<comment type="similarity">
    <text evidence="2">Belongs to the V-ATPase 116 kDa subunit family.</text>
</comment>
<evidence type="ECO:0000256" key="6">
    <source>
        <dbReference type="ARBA" id="ARBA00023065"/>
    </source>
</evidence>
<feature type="transmembrane region" description="Helical" evidence="9">
    <location>
        <begin position="486"/>
        <end position="503"/>
    </location>
</feature>
<dbReference type="InterPro" id="IPR002490">
    <property type="entry name" value="V-ATPase_116kDa_su"/>
</dbReference>
<name>A0A974XEF1_9FIRM</name>
<gene>
    <name evidence="10" type="ORF">J0B03_11135</name>
</gene>
<dbReference type="GO" id="GO:0033179">
    <property type="term" value="C:proton-transporting V-type ATPase, V0 domain"/>
    <property type="evidence" value="ECO:0007669"/>
    <property type="project" value="InterPro"/>
</dbReference>
<keyword evidence="5 9" id="KW-1133">Transmembrane helix</keyword>
<keyword evidence="6" id="KW-0406">Ion transport</keyword>
<evidence type="ECO:0000256" key="7">
    <source>
        <dbReference type="ARBA" id="ARBA00023136"/>
    </source>
</evidence>
<comment type="subcellular location">
    <subcellularLocation>
        <location evidence="1">Membrane</location>
        <topology evidence="1">Multi-pass membrane protein</topology>
    </subcellularLocation>
</comment>
<dbReference type="PANTHER" id="PTHR11629:SF63">
    <property type="entry name" value="V-TYPE PROTON ATPASE SUBUNIT A"/>
    <property type="match status" value="1"/>
</dbReference>
<proteinExistence type="inferred from homology"/>
<feature type="transmembrane region" description="Helical" evidence="9">
    <location>
        <begin position="408"/>
        <end position="429"/>
    </location>
</feature>
<evidence type="ECO:0000256" key="1">
    <source>
        <dbReference type="ARBA" id="ARBA00004141"/>
    </source>
</evidence>
<evidence type="ECO:0000256" key="5">
    <source>
        <dbReference type="ARBA" id="ARBA00022989"/>
    </source>
</evidence>
<evidence type="ECO:0000256" key="4">
    <source>
        <dbReference type="ARBA" id="ARBA00022692"/>
    </source>
</evidence>
<dbReference type="EMBL" id="CP071444">
    <property type="protein sequence ID" value="QSX08327.1"/>
    <property type="molecule type" value="Genomic_DNA"/>
</dbReference>
<evidence type="ECO:0000256" key="3">
    <source>
        <dbReference type="ARBA" id="ARBA00022448"/>
    </source>
</evidence>
<dbReference type="PANTHER" id="PTHR11629">
    <property type="entry name" value="VACUOLAR PROTON ATPASES"/>
    <property type="match status" value="1"/>
</dbReference>
<evidence type="ECO:0000313" key="10">
    <source>
        <dbReference type="EMBL" id="QSX08327.1"/>
    </source>
</evidence>
<reference evidence="10" key="1">
    <citation type="submission" date="2021-03" db="EMBL/GenBank/DDBJ databases">
        <title>Alkalibacter marinus sp. nov., isolated from tidal flat sediment.</title>
        <authorList>
            <person name="Namirimu T."/>
            <person name="Yang J.-A."/>
            <person name="Yang S.-H."/>
            <person name="Kim Y.-J."/>
            <person name="Kwon K.K."/>
        </authorList>
    </citation>
    <scope>NUCLEOTIDE SEQUENCE</scope>
    <source>
        <strain evidence="10">ES005</strain>
    </source>
</reference>
<protein>
    <submittedName>
        <fullName evidence="10">ATPase</fullName>
    </submittedName>
</protein>
<feature type="transmembrane region" description="Helical" evidence="9">
    <location>
        <begin position="441"/>
        <end position="465"/>
    </location>
</feature>
<sequence>MAIEKLAMMNVVGENSYVNEFIKEILLMENVQVIDAYTEIDSFRFTIDVTEENIKEILGFSFLESGINLGQSEDFTRRINLIRDAYEGEFTVDKTVLQGDIDMDQVVNNVYDIYNSLHKRHKVLKLFQEDIRLMDQSIRAYRYLKDAGVTMEEINNMRYFNCKLGALSKESVQRLKRNYGNITAVVVHVGSEEDNEVYLVLSPKDLETETNRLLKSLNFKVIEGLRDEYSKSPEEIIQWLETKRASFAKKADQLEREINEIKDTHWNDSNYAYNVFHLYTRIEDVKKTMAFSEENFYFSGWIPKKMKHAIKQRLSKFENIIILFNEDYGDDHNIKPPTKLRNTWMFKPFEFMIKMYGMPNYKELDPTPFLSISYLVFFGFMFGDIGQGFVLFLLGFIAGQKKFVLGHIIQRLGISSMIFGVIYGSIFGFENLLPALWVKPFHHINTILLTAIVVGVAFLLVAYFYGMINSLKAKNYSSFALGKNGVTGFVLYVTLLLVILAAFTGQRTWSIILLAVIAVLAVILLFMKESVSKLLNMKDASGEGHEDAGVVERVFEMFEILLSMVSNTLSFIRVGAFALNHVGLFLAFESLAKLAGSGVGSAIVYVVGNIFIIGLEGLIVGIQVMRLEYYELFGKYFEGGGIEFKPAKL</sequence>
<feature type="transmembrane region" description="Helical" evidence="9">
    <location>
        <begin position="509"/>
        <end position="527"/>
    </location>
</feature>
<dbReference type="GO" id="GO:0051117">
    <property type="term" value="F:ATPase binding"/>
    <property type="evidence" value="ECO:0007669"/>
    <property type="project" value="TreeGrafter"/>
</dbReference>
<evidence type="ECO:0000256" key="9">
    <source>
        <dbReference type="SAM" id="Phobius"/>
    </source>
</evidence>
<dbReference type="KEGG" id="alka:J0B03_11135"/>
<keyword evidence="3" id="KW-0813">Transport</keyword>
<dbReference type="AlphaFoldDB" id="A0A974XEF1"/>
<feature type="transmembrane region" description="Helical" evidence="9">
    <location>
        <begin position="560"/>
        <end position="582"/>
    </location>
</feature>
<keyword evidence="11" id="KW-1185">Reference proteome</keyword>
<feature type="transmembrane region" description="Helical" evidence="9">
    <location>
        <begin position="372"/>
        <end position="396"/>
    </location>
</feature>
<dbReference type="Pfam" id="PF01496">
    <property type="entry name" value="V_ATPase_I"/>
    <property type="match status" value="1"/>
</dbReference>